<dbReference type="Pfam" id="PF01400">
    <property type="entry name" value="Astacin"/>
    <property type="match status" value="1"/>
</dbReference>
<keyword evidence="1 6" id="KW-0645">Protease</keyword>
<keyword evidence="3 6" id="KW-0378">Hydrolase</keyword>
<dbReference type="GO" id="GO:0008270">
    <property type="term" value="F:zinc ion binding"/>
    <property type="evidence" value="ECO:0007669"/>
    <property type="project" value="UniProtKB-UniRule"/>
</dbReference>
<keyword evidence="4 6" id="KW-0862">Zinc</keyword>
<dbReference type="InterPro" id="IPR024079">
    <property type="entry name" value="MetalloPept_cat_dom_sf"/>
</dbReference>
<sequence length="82" mass="9554">MNEKSRHYKKLGIISHELGHALGFWHEQVRPDRDKYVRINLKNVISGTEGNFEKLNPSQFIDLGIPYDLGSVMHYSTNVCFY</sequence>
<keyword evidence="10" id="KW-1185">Reference proteome</keyword>
<dbReference type="PRINTS" id="PR00480">
    <property type="entry name" value="ASTACIN"/>
</dbReference>
<dbReference type="EC" id="3.4.24.-" evidence="7"/>
<evidence type="ECO:0000256" key="6">
    <source>
        <dbReference type="PROSITE-ProRule" id="PRU01211"/>
    </source>
</evidence>
<evidence type="ECO:0000313" key="11">
    <source>
        <dbReference type="WBParaSite" id="OFLC_0001232901-mRNA-1"/>
    </source>
</evidence>
<dbReference type="WBParaSite" id="OFLC_0001232901-mRNA-1">
    <property type="protein sequence ID" value="OFLC_0001232901-mRNA-1"/>
    <property type="gene ID" value="OFLC_0001232901"/>
</dbReference>
<keyword evidence="2 6" id="KW-0479">Metal-binding</keyword>
<reference evidence="9 10" key="2">
    <citation type="submission" date="2018-11" db="EMBL/GenBank/DDBJ databases">
        <authorList>
            <consortium name="Pathogen Informatics"/>
        </authorList>
    </citation>
    <scope>NUCLEOTIDE SEQUENCE [LARGE SCALE GENOMIC DNA]</scope>
</reference>
<dbReference type="PANTHER" id="PTHR10127:SF780">
    <property type="entry name" value="METALLOENDOPEPTIDASE"/>
    <property type="match status" value="1"/>
</dbReference>
<feature type="active site" evidence="6">
    <location>
        <position position="17"/>
    </location>
</feature>
<gene>
    <name evidence="9" type="ORF">OFLC_LOCUS12324</name>
</gene>
<accession>A0A183HXW6</accession>
<dbReference type="GO" id="GO:0004222">
    <property type="term" value="F:metalloendopeptidase activity"/>
    <property type="evidence" value="ECO:0007669"/>
    <property type="project" value="UniProtKB-UniRule"/>
</dbReference>
<reference evidence="11" key="1">
    <citation type="submission" date="2016-06" db="UniProtKB">
        <authorList>
            <consortium name="WormBaseParasite"/>
        </authorList>
    </citation>
    <scope>IDENTIFICATION</scope>
</reference>
<name>A0A183HXW6_9BILA</name>
<evidence type="ECO:0000256" key="3">
    <source>
        <dbReference type="ARBA" id="ARBA00022801"/>
    </source>
</evidence>
<evidence type="ECO:0000313" key="10">
    <source>
        <dbReference type="Proteomes" id="UP000267606"/>
    </source>
</evidence>
<dbReference type="SUPFAM" id="SSF55486">
    <property type="entry name" value="Metalloproteases ('zincins'), catalytic domain"/>
    <property type="match status" value="1"/>
</dbReference>
<dbReference type="Gene3D" id="3.40.390.10">
    <property type="entry name" value="Collagenase (Catalytic Domain)"/>
    <property type="match status" value="1"/>
</dbReference>
<evidence type="ECO:0000256" key="1">
    <source>
        <dbReference type="ARBA" id="ARBA00022670"/>
    </source>
</evidence>
<evidence type="ECO:0000256" key="2">
    <source>
        <dbReference type="ARBA" id="ARBA00022723"/>
    </source>
</evidence>
<evidence type="ECO:0000259" key="8">
    <source>
        <dbReference type="PROSITE" id="PS51864"/>
    </source>
</evidence>
<evidence type="ECO:0000313" key="9">
    <source>
        <dbReference type="EMBL" id="VDO83924.1"/>
    </source>
</evidence>
<dbReference type="PANTHER" id="PTHR10127">
    <property type="entry name" value="DISCOIDIN, CUB, EGF, LAMININ , AND ZINC METALLOPROTEASE DOMAIN CONTAINING"/>
    <property type="match status" value="1"/>
</dbReference>
<organism evidence="11">
    <name type="scientific">Onchocerca flexuosa</name>
    <dbReference type="NCBI Taxonomy" id="387005"/>
    <lineage>
        <taxon>Eukaryota</taxon>
        <taxon>Metazoa</taxon>
        <taxon>Ecdysozoa</taxon>
        <taxon>Nematoda</taxon>
        <taxon>Chromadorea</taxon>
        <taxon>Rhabditida</taxon>
        <taxon>Spirurina</taxon>
        <taxon>Spiruromorpha</taxon>
        <taxon>Filarioidea</taxon>
        <taxon>Onchocercidae</taxon>
        <taxon>Onchocerca</taxon>
    </lineage>
</organism>
<evidence type="ECO:0000256" key="5">
    <source>
        <dbReference type="ARBA" id="ARBA00023049"/>
    </source>
</evidence>
<dbReference type="InterPro" id="IPR001506">
    <property type="entry name" value="Peptidase_M12A"/>
</dbReference>
<comment type="caution">
    <text evidence="6">Lacks conserved residue(s) required for the propagation of feature annotation.</text>
</comment>
<dbReference type="GO" id="GO:0006508">
    <property type="term" value="P:proteolysis"/>
    <property type="evidence" value="ECO:0007669"/>
    <property type="project" value="UniProtKB-KW"/>
</dbReference>
<protein>
    <recommendedName>
        <fullName evidence="7">Metalloendopeptidase</fullName>
        <ecNumber evidence="7">3.4.24.-</ecNumber>
    </recommendedName>
</protein>
<dbReference type="AlphaFoldDB" id="A0A183HXW6"/>
<feature type="domain" description="Peptidase M12A" evidence="8">
    <location>
        <begin position="1"/>
        <end position="82"/>
    </location>
</feature>
<evidence type="ECO:0000256" key="7">
    <source>
        <dbReference type="RuleBase" id="RU361183"/>
    </source>
</evidence>
<feature type="binding site" evidence="6">
    <location>
        <position position="26"/>
    </location>
    <ligand>
        <name>Zn(2+)</name>
        <dbReference type="ChEBI" id="CHEBI:29105"/>
        <note>catalytic</note>
    </ligand>
</feature>
<feature type="binding site" evidence="6">
    <location>
        <position position="16"/>
    </location>
    <ligand>
        <name>Zn(2+)</name>
        <dbReference type="ChEBI" id="CHEBI:29105"/>
        <note>catalytic</note>
    </ligand>
</feature>
<dbReference type="EMBL" id="UZAJ01019016">
    <property type="protein sequence ID" value="VDO83924.1"/>
    <property type="molecule type" value="Genomic_DNA"/>
</dbReference>
<dbReference type="Proteomes" id="UP000267606">
    <property type="component" value="Unassembled WGS sequence"/>
</dbReference>
<proteinExistence type="predicted"/>
<feature type="binding site" evidence="6">
    <location>
        <position position="20"/>
    </location>
    <ligand>
        <name>Zn(2+)</name>
        <dbReference type="ChEBI" id="CHEBI:29105"/>
        <note>catalytic</note>
    </ligand>
</feature>
<evidence type="ECO:0000256" key="4">
    <source>
        <dbReference type="ARBA" id="ARBA00022833"/>
    </source>
</evidence>
<dbReference type="PROSITE" id="PS51864">
    <property type="entry name" value="ASTACIN"/>
    <property type="match status" value="1"/>
</dbReference>
<dbReference type="STRING" id="387005.A0A183HXW6"/>
<keyword evidence="5 6" id="KW-0482">Metalloprotease</keyword>
<comment type="cofactor">
    <cofactor evidence="6 7">
        <name>Zn(2+)</name>
        <dbReference type="ChEBI" id="CHEBI:29105"/>
    </cofactor>
    <text evidence="6 7">Binds 1 zinc ion per subunit.</text>
</comment>